<dbReference type="OMA" id="SPACYEY"/>
<keyword evidence="2" id="KW-1185">Reference proteome</keyword>
<organism evidence="1 2">
    <name type="scientific">Schizosaccharomyces octosporus (strain yFS286)</name>
    <name type="common">Fission yeast</name>
    <name type="synonym">Octosporomyces octosporus</name>
    <dbReference type="NCBI Taxonomy" id="483514"/>
    <lineage>
        <taxon>Eukaryota</taxon>
        <taxon>Fungi</taxon>
        <taxon>Dikarya</taxon>
        <taxon>Ascomycota</taxon>
        <taxon>Taphrinomycotina</taxon>
        <taxon>Schizosaccharomycetes</taxon>
        <taxon>Schizosaccharomycetales</taxon>
        <taxon>Schizosaccharomycetaceae</taxon>
        <taxon>Schizosaccharomyces</taxon>
    </lineage>
</organism>
<dbReference type="SUPFAM" id="SSF48613">
    <property type="entry name" value="Heme oxygenase-like"/>
    <property type="match status" value="1"/>
</dbReference>
<dbReference type="CDD" id="cd19357">
    <property type="entry name" value="TenA_E_At3g16990-like"/>
    <property type="match status" value="1"/>
</dbReference>
<dbReference type="OrthoDB" id="5327683at2759"/>
<sequence length="241" mass="28112">MDRYTLSFLKKTGLANDVLAASTNNLFIHNLASGKGDEDSFRKWLYEDRLYVQATSLFLARIIESFCKELSPGISEALNLALRAYQVIRPEIDSFNKKCKEKNIALPELPCVPTSWEKNLLENDPHQYASLSSPACYEYILFVTKAMFEIPNTKPTDFYLAFYMNELIYHRSWKYVYESSLFQKRSMRDMEFISWWAKDEFAKFVENLACSAEGVTISETTIFILREICRYEQQFFNSALS</sequence>
<dbReference type="HOGENOM" id="CLU_1147760_0_0_1"/>
<proteinExistence type="predicted"/>
<evidence type="ECO:0000313" key="1">
    <source>
        <dbReference type="EMBL" id="EPX75149.1"/>
    </source>
</evidence>
<protein>
    <submittedName>
        <fullName evidence="1">TENA/THI domain-containing protein</fullName>
    </submittedName>
</protein>
<dbReference type="RefSeq" id="XP_013017595.1">
    <property type="nucleotide sequence ID" value="XM_013162141.1"/>
</dbReference>
<name>S9RMJ8_SCHOY</name>
<dbReference type="Proteomes" id="UP000016088">
    <property type="component" value="Unassembled WGS sequence"/>
</dbReference>
<evidence type="ECO:0000313" key="2">
    <source>
        <dbReference type="Proteomes" id="UP000016088"/>
    </source>
</evidence>
<gene>
    <name evidence="1" type="ORF">SOCG_04395</name>
</gene>
<dbReference type="AlphaFoldDB" id="S9RMJ8"/>
<dbReference type="Gene3D" id="1.20.910.10">
    <property type="entry name" value="Heme oxygenase-like"/>
    <property type="match status" value="1"/>
</dbReference>
<accession>S9RMJ8</accession>
<dbReference type="VEuPathDB" id="FungiDB:SOCG_04395"/>
<dbReference type="GeneID" id="25033357"/>
<reference evidence="1 2" key="1">
    <citation type="journal article" date="2011" name="Science">
        <title>Comparative functional genomics of the fission yeasts.</title>
        <authorList>
            <person name="Rhind N."/>
            <person name="Chen Z."/>
            <person name="Yassour M."/>
            <person name="Thompson D.A."/>
            <person name="Haas B.J."/>
            <person name="Habib N."/>
            <person name="Wapinski I."/>
            <person name="Roy S."/>
            <person name="Lin M.F."/>
            <person name="Heiman D.I."/>
            <person name="Young S.K."/>
            <person name="Furuya K."/>
            <person name="Guo Y."/>
            <person name="Pidoux A."/>
            <person name="Chen H.M."/>
            <person name="Robbertse B."/>
            <person name="Goldberg J.M."/>
            <person name="Aoki K."/>
            <person name="Bayne E.H."/>
            <person name="Berlin A.M."/>
            <person name="Desjardins C.A."/>
            <person name="Dobbs E."/>
            <person name="Dukaj L."/>
            <person name="Fan L."/>
            <person name="FitzGerald M.G."/>
            <person name="French C."/>
            <person name="Gujja S."/>
            <person name="Hansen K."/>
            <person name="Keifenheim D."/>
            <person name="Levin J.Z."/>
            <person name="Mosher R.A."/>
            <person name="Mueller C.A."/>
            <person name="Pfiffner J."/>
            <person name="Priest M."/>
            <person name="Russ C."/>
            <person name="Smialowska A."/>
            <person name="Swoboda P."/>
            <person name="Sykes S.M."/>
            <person name="Vaughn M."/>
            <person name="Vengrova S."/>
            <person name="Yoder R."/>
            <person name="Zeng Q."/>
            <person name="Allshire R."/>
            <person name="Baulcombe D."/>
            <person name="Birren B.W."/>
            <person name="Brown W."/>
            <person name="Ekwall K."/>
            <person name="Kellis M."/>
            <person name="Leatherwood J."/>
            <person name="Levin H."/>
            <person name="Margalit H."/>
            <person name="Martienssen R."/>
            <person name="Nieduszynski C.A."/>
            <person name="Spatafora J.W."/>
            <person name="Friedman N."/>
            <person name="Dalgaard J.Z."/>
            <person name="Baumann P."/>
            <person name="Niki H."/>
            <person name="Regev A."/>
            <person name="Nusbaum C."/>
        </authorList>
    </citation>
    <scope>NUCLEOTIDE SEQUENCE [LARGE SCALE GENOMIC DNA]</scope>
    <source>
        <strain evidence="2">yFS286</strain>
    </source>
</reference>
<dbReference type="EMBL" id="KE503206">
    <property type="protein sequence ID" value="EPX75149.1"/>
    <property type="molecule type" value="Genomic_DNA"/>
</dbReference>
<dbReference type="InterPro" id="IPR016084">
    <property type="entry name" value="Haem_Oase-like_multi-hlx"/>
</dbReference>